<keyword evidence="6 8" id="KW-1133">Transmembrane helix</keyword>
<evidence type="ECO:0000256" key="3">
    <source>
        <dbReference type="ARBA" id="ARBA00022475"/>
    </source>
</evidence>
<feature type="domain" description="Type II secretion system protein GspF" evidence="9">
    <location>
        <begin position="280"/>
        <end position="402"/>
    </location>
</feature>
<comment type="caution">
    <text evidence="10">The sequence shown here is derived from an EMBL/GenBank/DDBJ whole genome shotgun (WGS) entry which is preliminary data.</text>
</comment>
<feature type="transmembrane region" description="Helical" evidence="8">
    <location>
        <begin position="178"/>
        <end position="202"/>
    </location>
</feature>
<dbReference type="AlphaFoldDB" id="A0A2H0KS69"/>
<gene>
    <name evidence="10" type="ORF">COV84_03590</name>
</gene>
<proteinExistence type="inferred from homology"/>
<keyword evidence="4" id="KW-0997">Cell inner membrane</keyword>
<dbReference type="InterPro" id="IPR018076">
    <property type="entry name" value="T2SS_GspF_dom"/>
</dbReference>
<feature type="transmembrane region" description="Helical" evidence="8">
    <location>
        <begin position="383"/>
        <end position="404"/>
    </location>
</feature>
<protein>
    <recommendedName>
        <fullName evidence="9">Type II secretion system protein GspF domain-containing protein</fullName>
    </recommendedName>
</protein>
<dbReference type="Pfam" id="PF00482">
    <property type="entry name" value="T2SSF"/>
    <property type="match status" value="2"/>
</dbReference>
<evidence type="ECO:0000256" key="8">
    <source>
        <dbReference type="SAM" id="Phobius"/>
    </source>
</evidence>
<feature type="domain" description="Type II secretion system protein GspF" evidence="9">
    <location>
        <begin position="76"/>
        <end position="199"/>
    </location>
</feature>
<keyword evidence="5 8" id="KW-0812">Transmembrane</keyword>
<keyword evidence="7 8" id="KW-0472">Membrane</keyword>
<keyword evidence="3" id="KW-1003">Cell membrane</keyword>
<feature type="transmembrane region" description="Helical" evidence="8">
    <location>
        <begin position="228"/>
        <end position="248"/>
    </location>
</feature>
<evidence type="ECO:0000256" key="5">
    <source>
        <dbReference type="ARBA" id="ARBA00022692"/>
    </source>
</evidence>
<dbReference type="GO" id="GO:0005886">
    <property type="term" value="C:plasma membrane"/>
    <property type="evidence" value="ECO:0007669"/>
    <property type="project" value="UniProtKB-SubCell"/>
</dbReference>
<organism evidence="10 11">
    <name type="scientific">Candidatus Portnoybacteria bacterium CG11_big_fil_rev_8_21_14_0_20_40_15</name>
    <dbReference type="NCBI Taxonomy" id="1974817"/>
    <lineage>
        <taxon>Bacteria</taxon>
        <taxon>Candidatus Portnoyibacteriota</taxon>
    </lineage>
</organism>
<evidence type="ECO:0000256" key="7">
    <source>
        <dbReference type="ARBA" id="ARBA00023136"/>
    </source>
</evidence>
<dbReference type="Gene3D" id="1.20.81.30">
    <property type="entry name" value="Type II secretion system (T2SS), domain F"/>
    <property type="match status" value="2"/>
</dbReference>
<evidence type="ECO:0000259" key="9">
    <source>
        <dbReference type="Pfam" id="PF00482"/>
    </source>
</evidence>
<comment type="subcellular location">
    <subcellularLocation>
        <location evidence="1">Cell inner membrane</location>
        <topology evidence="1">Multi-pass membrane protein</topology>
    </subcellularLocation>
</comment>
<dbReference type="Proteomes" id="UP000229317">
    <property type="component" value="Unassembled WGS sequence"/>
</dbReference>
<dbReference type="PRINTS" id="PR00812">
    <property type="entry name" value="BCTERIALGSPF"/>
</dbReference>
<reference evidence="10 11" key="1">
    <citation type="submission" date="2017-09" db="EMBL/GenBank/DDBJ databases">
        <title>Depth-based differentiation of microbial function through sediment-hosted aquifers and enrichment of novel symbionts in the deep terrestrial subsurface.</title>
        <authorList>
            <person name="Probst A.J."/>
            <person name="Ladd B."/>
            <person name="Jarett J.K."/>
            <person name="Geller-Mcgrath D.E."/>
            <person name="Sieber C.M."/>
            <person name="Emerson J.B."/>
            <person name="Anantharaman K."/>
            <person name="Thomas B.C."/>
            <person name="Malmstrom R."/>
            <person name="Stieglmeier M."/>
            <person name="Klingl A."/>
            <person name="Woyke T."/>
            <person name="Ryan C.M."/>
            <person name="Banfield J.F."/>
        </authorList>
    </citation>
    <scope>NUCLEOTIDE SEQUENCE [LARGE SCALE GENOMIC DNA]</scope>
    <source>
        <strain evidence="10">CG11_big_fil_rev_8_21_14_0_20_40_15</strain>
    </source>
</reference>
<dbReference type="EMBL" id="PCVO01000053">
    <property type="protein sequence ID" value="PIQ74998.1"/>
    <property type="molecule type" value="Genomic_DNA"/>
</dbReference>
<evidence type="ECO:0000313" key="10">
    <source>
        <dbReference type="EMBL" id="PIQ74998.1"/>
    </source>
</evidence>
<accession>A0A2H0KS69</accession>
<dbReference type="PANTHER" id="PTHR30012:SF0">
    <property type="entry name" value="TYPE II SECRETION SYSTEM PROTEIN F-RELATED"/>
    <property type="match status" value="1"/>
</dbReference>
<evidence type="ECO:0000256" key="6">
    <source>
        <dbReference type="ARBA" id="ARBA00022989"/>
    </source>
</evidence>
<evidence type="ECO:0000313" key="11">
    <source>
        <dbReference type="Proteomes" id="UP000229317"/>
    </source>
</evidence>
<evidence type="ECO:0000256" key="4">
    <source>
        <dbReference type="ARBA" id="ARBA00022519"/>
    </source>
</evidence>
<comment type="similarity">
    <text evidence="2">Belongs to the GSP F family.</text>
</comment>
<dbReference type="InterPro" id="IPR042094">
    <property type="entry name" value="T2SS_GspF_sf"/>
</dbReference>
<dbReference type="InterPro" id="IPR003004">
    <property type="entry name" value="GspF/PilC"/>
</dbReference>
<sequence length="410" mass="45293">MPLFYYTAVSQAGQRKSGAQEAKDNSELAKALREEGFILTSAKIVEQQKTARSSFRKILEAFRIFGGVPLVEKMLFSRHLSVMIKAGFSLNKALQVLILQTKNRRFVKVITEIEQDVRKGTAFGDALAKYPDIFSDLFVNMVKVGEASGNIEGNLKLLAVQMKKDHDLRSGIKSAMMYPAVILIAMLAIGTGMMIFVVPNLISVFEELNAELPFATRMVIFISKFLSAQWWLVILVLVFLIIGFRLILRTKEGIRMLDNMILKMPIFGNISKEINSARMARTLSSLIESGVSIVKALEVSAGTLTNSLFSESLILASKEVQKGQPLSQSLAASPNLFLPIVTQMIQVGEETGTLGEITKRLAEFYEEEVANVTKGLSTIIEPILMVIIGAAVGFFAISMIQPMYSMMNSI</sequence>
<dbReference type="PANTHER" id="PTHR30012">
    <property type="entry name" value="GENERAL SECRETION PATHWAY PROTEIN"/>
    <property type="match status" value="1"/>
</dbReference>
<evidence type="ECO:0000256" key="2">
    <source>
        <dbReference type="ARBA" id="ARBA00005745"/>
    </source>
</evidence>
<name>A0A2H0KS69_9BACT</name>
<dbReference type="FunFam" id="1.20.81.30:FF:000001">
    <property type="entry name" value="Type II secretion system protein F"/>
    <property type="match status" value="2"/>
</dbReference>
<evidence type="ECO:0000256" key="1">
    <source>
        <dbReference type="ARBA" id="ARBA00004429"/>
    </source>
</evidence>